<keyword evidence="3 9" id="KW-0732">Signal</keyword>
<dbReference type="PANTHER" id="PTHR11709">
    <property type="entry name" value="MULTI-COPPER OXIDASE"/>
    <property type="match status" value="1"/>
</dbReference>
<evidence type="ECO:0000259" key="11">
    <source>
        <dbReference type="Pfam" id="PF07731"/>
    </source>
</evidence>
<keyword evidence="8" id="KW-0812">Transmembrane</keyword>
<dbReference type="GO" id="GO:0033215">
    <property type="term" value="P:reductive iron assimilation"/>
    <property type="evidence" value="ECO:0007669"/>
    <property type="project" value="EnsemblFungi"/>
</dbReference>
<dbReference type="Proteomes" id="UP000243515">
    <property type="component" value="Unassembled WGS sequence"/>
</dbReference>
<proteinExistence type="inferred from homology"/>
<evidence type="ECO:0000256" key="7">
    <source>
        <dbReference type="ARBA" id="ARBA00037814"/>
    </source>
</evidence>
<keyword evidence="5" id="KW-0186">Copper</keyword>
<accession>A0A232LZQ4</accession>
<dbReference type="GO" id="GO:0010106">
    <property type="term" value="P:cellular response to iron ion starvation"/>
    <property type="evidence" value="ECO:0007669"/>
    <property type="project" value="TreeGrafter"/>
</dbReference>
<evidence type="ECO:0000256" key="3">
    <source>
        <dbReference type="ARBA" id="ARBA00022729"/>
    </source>
</evidence>
<dbReference type="InterPro" id="IPR045087">
    <property type="entry name" value="Cu-oxidase_fam"/>
</dbReference>
<gene>
    <name evidence="13" type="ORF">Egran_02719</name>
</gene>
<evidence type="ECO:0000259" key="12">
    <source>
        <dbReference type="Pfam" id="PF07732"/>
    </source>
</evidence>
<dbReference type="InterPro" id="IPR008972">
    <property type="entry name" value="Cupredoxin"/>
</dbReference>
<evidence type="ECO:0000256" key="8">
    <source>
        <dbReference type="SAM" id="Phobius"/>
    </source>
</evidence>
<feature type="domain" description="Plastocyanin-like" evidence="11">
    <location>
        <begin position="356"/>
        <end position="499"/>
    </location>
</feature>
<dbReference type="GO" id="GO:0005507">
    <property type="term" value="F:copper ion binding"/>
    <property type="evidence" value="ECO:0007669"/>
    <property type="project" value="InterPro"/>
</dbReference>
<dbReference type="GO" id="GO:0033573">
    <property type="term" value="C:high-affinity iron permease complex"/>
    <property type="evidence" value="ECO:0007669"/>
    <property type="project" value="EnsemblFungi"/>
</dbReference>
<evidence type="ECO:0000313" key="13">
    <source>
        <dbReference type="EMBL" id="OXV09518.1"/>
    </source>
</evidence>
<evidence type="ECO:0000256" key="6">
    <source>
        <dbReference type="ARBA" id="ARBA00023180"/>
    </source>
</evidence>
<dbReference type="InterPro" id="IPR044130">
    <property type="entry name" value="CuRO_2_Fet3-like"/>
</dbReference>
<dbReference type="OrthoDB" id="2121828at2759"/>
<keyword evidence="2" id="KW-0479">Metal-binding</keyword>
<comment type="subcellular location">
    <subcellularLocation>
        <location evidence="7">Cell membrane</location>
        <topology evidence="7">Single-pass type I membrane protein</topology>
        <orientation evidence="7">Extracellular side</orientation>
    </subcellularLocation>
</comment>
<evidence type="ECO:0000256" key="5">
    <source>
        <dbReference type="ARBA" id="ARBA00023008"/>
    </source>
</evidence>
<feature type="domain" description="Plastocyanin-like" evidence="10">
    <location>
        <begin position="150"/>
        <end position="295"/>
    </location>
</feature>
<dbReference type="PANTHER" id="PTHR11709:SF361">
    <property type="entry name" value="IRON TRANSPORT MULTICOPPER OXIDASE FET3"/>
    <property type="match status" value="1"/>
</dbReference>
<dbReference type="CDD" id="cd13851">
    <property type="entry name" value="CuRO_1_Fet3p"/>
    <property type="match status" value="1"/>
</dbReference>
<dbReference type="EMBL" id="NPHW01003489">
    <property type="protein sequence ID" value="OXV09518.1"/>
    <property type="molecule type" value="Genomic_DNA"/>
</dbReference>
<dbReference type="CDD" id="cd13899">
    <property type="entry name" value="CuRO_3_Fet3p"/>
    <property type="match status" value="1"/>
</dbReference>
<evidence type="ECO:0008006" key="15">
    <source>
        <dbReference type="Google" id="ProtNLM"/>
    </source>
</evidence>
<evidence type="ECO:0000256" key="2">
    <source>
        <dbReference type="ARBA" id="ARBA00022723"/>
    </source>
</evidence>
<evidence type="ECO:0000256" key="1">
    <source>
        <dbReference type="ARBA" id="ARBA00010609"/>
    </source>
</evidence>
<dbReference type="FunFam" id="2.60.40.420:FF:000022">
    <property type="entry name" value="FET5p Multicopper oxidase"/>
    <property type="match status" value="1"/>
</dbReference>
<dbReference type="Pfam" id="PF07732">
    <property type="entry name" value="Cu-oxidase_3"/>
    <property type="match status" value="1"/>
</dbReference>
<evidence type="ECO:0000313" key="14">
    <source>
        <dbReference type="Proteomes" id="UP000243515"/>
    </source>
</evidence>
<dbReference type="InterPro" id="IPR011706">
    <property type="entry name" value="Cu-oxidase_C"/>
</dbReference>
<dbReference type="InterPro" id="IPR001117">
    <property type="entry name" value="Cu-oxidase_2nd"/>
</dbReference>
<dbReference type="SUPFAM" id="SSF49503">
    <property type="entry name" value="Cupredoxins"/>
    <property type="match status" value="3"/>
</dbReference>
<dbReference type="PROSITE" id="PS00079">
    <property type="entry name" value="MULTICOPPER_OXIDASE1"/>
    <property type="match status" value="2"/>
</dbReference>
<evidence type="ECO:0000259" key="10">
    <source>
        <dbReference type="Pfam" id="PF00394"/>
    </source>
</evidence>
<keyword evidence="4" id="KW-0560">Oxidoreductase</keyword>
<dbReference type="Pfam" id="PF07731">
    <property type="entry name" value="Cu-oxidase_2"/>
    <property type="match status" value="1"/>
</dbReference>
<dbReference type="InterPro" id="IPR033138">
    <property type="entry name" value="Cu_oxidase_CS"/>
</dbReference>
<dbReference type="GO" id="GO:0004322">
    <property type="term" value="F:ferroxidase activity"/>
    <property type="evidence" value="ECO:0007669"/>
    <property type="project" value="EnsemblFungi"/>
</dbReference>
<comment type="caution">
    <text evidence="13">The sequence shown here is derived from an EMBL/GenBank/DDBJ whole genome shotgun (WGS) entry which is preliminary data.</text>
</comment>
<dbReference type="FunFam" id="2.60.40.420:FF:000024">
    <property type="entry name" value="FET5p Multicopper oxidase"/>
    <property type="match status" value="1"/>
</dbReference>
<reference evidence="13 14" key="1">
    <citation type="journal article" date="2015" name="Environ. Microbiol.">
        <title>Metagenome sequence of Elaphomyces granulatus from sporocarp tissue reveals Ascomycota ectomycorrhizal fingerprints of genome expansion and a Proteobacteria-rich microbiome.</title>
        <authorList>
            <person name="Quandt C.A."/>
            <person name="Kohler A."/>
            <person name="Hesse C.N."/>
            <person name="Sharpton T.J."/>
            <person name="Martin F."/>
            <person name="Spatafora J.W."/>
        </authorList>
    </citation>
    <scope>NUCLEOTIDE SEQUENCE [LARGE SCALE GENOMIC DNA]</scope>
    <source>
        <strain evidence="13 14">OSC145934</strain>
    </source>
</reference>
<sequence>MLPWFILFLLGLSKATTHTYDFNVTWVTANPDGLYERPVIGINGQWPIPIINTTVGDRVIIHLHNQLGNESTSLHFHGFFQNGTTEMDGPTGVTQCPVPPGSSITYNFTTDQPGTYWYHSHDQGQYPDGLRGPFIVQDPDSPHKGKYTGEFILSVSEWYHKQIPTLLTSFMSYTNPTGVEPEPQAALMNDGPNATFPVQPGQTYFFHIVNMGAFVGQYVWFEGHHMRVIEVDGVWTEEAEADLLYVTAAQRYGVLVTMKNDTSANFPIVSSIDEDMLDKVPPGLNPNVTGYLIYDSTQTLPQAQWLDDFNPFDDFTLVPSDGLGIFDNVDHSMTLDVVMDNLGDGQNYAFLNDTTYLPQKVPTLYTLLSAPEDLVTNTAIYGENTNSLIVEHGEVVEIILNNHDIGKHPFHLHAHNFQVVVRSDAEAGDFDPTNTTALTTAAPAPAFPAVPMRRDTIQVPPHGNVVLRFRADNPGVWLFHCHIQWHMQTGLMATIIEAPLALRAQKGSQGVQALPADHLAACQAGGTLYEGNAGGSTSDWLDLSNANYPPDPLPAGFTARGIVALVFSVVAAFLGMAAISWYGAAEFKTMKVGN</sequence>
<name>A0A232LZQ4_9EURO</name>
<dbReference type="Pfam" id="PF00394">
    <property type="entry name" value="Cu-oxidase"/>
    <property type="match status" value="1"/>
</dbReference>
<evidence type="ECO:0000256" key="9">
    <source>
        <dbReference type="SAM" id="SignalP"/>
    </source>
</evidence>
<dbReference type="InterPro" id="IPR002355">
    <property type="entry name" value="Cu_oxidase_Cu_BS"/>
</dbReference>
<dbReference type="AlphaFoldDB" id="A0A232LZQ4"/>
<feature type="transmembrane region" description="Helical" evidence="8">
    <location>
        <begin position="562"/>
        <end position="584"/>
    </location>
</feature>
<protein>
    <recommendedName>
        <fullName evidence="15">Multicopper oxidase</fullName>
    </recommendedName>
</protein>
<feature type="domain" description="Plastocyanin-like" evidence="12">
    <location>
        <begin position="23"/>
        <end position="140"/>
    </location>
</feature>
<keyword evidence="8" id="KW-1133">Transmembrane helix</keyword>
<dbReference type="CDD" id="cd13877">
    <property type="entry name" value="CuRO_2_Fet3p_like"/>
    <property type="match status" value="1"/>
</dbReference>
<keyword evidence="8" id="KW-0472">Membrane</keyword>
<dbReference type="Gene3D" id="2.60.40.420">
    <property type="entry name" value="Cupredoxins - blue copper proteins"/>
    <property type="match status" value="3"/>
</dbReference>
<feature type="chain" id="PRO_5012308305" description="Multicopper oxidase" evidence="9">
    <location>
        <begin position="20"/>
        <end position="594"/>
    </location>
</feature>
<evidence type="ECO:0000256" key="4">
    <source>
        <dbReference type="ARBA" id="ARBA00023002"/>
    </source>
</evidence>
<dbReference type="InterPro" id="IPR011707">
    <property type="entry name" value="Cu-oxidase-like_N"/>
</dbReference>
<comment type="similarity">
    <text evidence="1">Belongs to the multicopper oxidase family.</text>
</comment>
<dbReference type="PROSITE" id="PS00080">
    <property type="entry name" value="MULTICOPPER_OXIDASE2"/>
    <property type="match status" value="1"/>
</dbReference>
<feature type="signal peptide" evidence="9">
    <location>
        <begin position="1"/>
        <end position="19"/>
    </location>
</feature>
<keyword evidence="6" id="KW-0325">Glycoprotein</keyword>
<keyword evidence="14" id="KW-1185">Reference proteome</keyword>
<organism evidence="13 14">
    <name type="scientific">Elaphomyces granulatus</name>
    <dbReference type="NCBI Taxonomy" id="519963"/>
    <lineage>
        <taxon>Eukaryota</taxon>
        <taxon>Fungi</taxon>
        <taxon>Dikarya</taxon>
        <taxon>Ascomycota</taxon>
        <taxon>Pezizomycotina</taxon>
        <taxon>Eurotiomycetes</taxon>
        <taxon>Eurotiomycetidae</taxon>
        <taxon>Eurotiales</taxon>
        <taxon>Elaphomycetaceae</taxon>
        <taxon>Elaphomyces</taxon>
    </lineage>
</organism>